<keyword evidence="1" id="KW-0812">Transmembrane</keyword>
<name>A0A1F6BCR1_9BACT</name>
<accession>A0A1F6BCR1</accession>
<dbReference type="AlphaFoldDB" id="A0A1F6BCR1"/>
<feature type="transmembrane region" description="Helical" evidence="1">
    <location>
        <begin position="21"/>
        <end position="43"/>
    </location>
</feature>
<protein>
    <submittedName>
        <fullName evidence="2">Uncharacterized protein</fullName>
    </submittedName>
</protein>
<organism evidence="2 3">
    <name type="scientific">Candidatus Gottesmanbacteria bacterium RIFOXYB1_FULL_47_11</name>
    <dbReference type="NCBI Taxonomy" id="1798401"/>
    <lineage>
        <taxon>Bacteria</taxon>
        <taxon>Candidatus Gottesmaniibacteriota</taxon>
    </lineage>
</organism>
<dbReference type="Proteomes" id="UP000176186">
    <property type="component" value="Unassembled WGS sequence"/>
</dbReference>
<sequence>MLHRRTRAGKVSRRKNIHGKWTIRKLAGICLIVSVFISGAIYFSSFYRKSVYADLAPLQRDYSQYNYKQ</sequence>
<dbReference type="EMBL" id="MFKE01000023">
    <property type="protein sequence ID" value="OGG34741.1"/>
    <property type="molecule type" value="Genomic_DNA"/>
</dbReference>
<evidence type="ECO:0000313" key="2">
    <source>
        <dbReference type="EMBL" id="OGG34741.1"/>
    </source>
</evidence>
<evidence type="ECO:0000256" key="1">
    <source>
        <dbReference type="SAM" id="Phobius"/>
    </source>
</evidence>
<keyword evidence="1" id="KW-0472">Membrane</keyword>
<evidence type="ECO:0000313" key="3">
    <source>
        <dbReference type="Proteomes" id="UP000176186"/>
    </source>
</evidence>
<keyword evidence="1" id="KW-1133">Transmembrane helix</keyword>
<gene>
    <name evidence="2" type="ORF">A2363_03215</name>
</gene>
<comment type="caution">
    <text evidence="2">The sequence shown here is derived from an EMBL/GenBank/DDBJ whole genome shotgun (WGS) entry which is preliminary data.</text>
</comment>
<proteinExistence type="predicted"/>
<reference evidence="2 3" key="1">
    <citation type="journal article" date="2016" name="Nat. Commun.">
        <title>Thousands of microbial genomes shed light on interconnected biogeochemical processes in an aquifer system.</title>
        <authorList>
            <person name="Anantharaman K."/>
            <person name="Brown C.T."/>
            <person name="Hug L.A."/>
            <person name="Sharon I."/>
            <person name="Castelle C.J."/>
            <person name="Probst A.J."/>
            <person name="Thomas B.C."/>
            <person name="Singh A."/>
            <person name="Wilkins M.J."/>
            <person name="Karaoz U."/>
            <person name="Brodie E.L."/>
            <person name="Williams K.H."/>
            <person name="Hubbard S.S."/>
            <person name="Banfield J.F."/>
        </authorList>
    </citation>
    <scope>NUCLEOTIDE SEQUENCE [LARGE SCALE GENOMIC DNA]</scope>
</reference>